<proteinExistence type="predicted"/>
<evidence type="ECO:0000313" key="2">
    <source>
        <dbReference type="Proteomes" id="UP000189733"/>
    </source>
</evidence>
<name>A0A1T4X349_9BACT</name>
<dbReference type="STRING" id="1121442.SAMN02745702_02948"/>
<dbReference type="OrthoDB" id="9967053at2"/>
<dbReference type="RefSeq" id="WP_078686208.1">
    <property type="nucleotide sequence ID" value="NZ_FUYA01000018.1"/>
</dbReference>
<dbReference type="EMBL" id="FUYA01000018">
    <property type="protein sequence ID" value="SKA84012.1"/>
    <property type="molecule type" value="Genomic_DNA"/>
</dbReference>
<protein>
    <submittedName>
        <fullName evidence="1">Uncharacterized protein</fullName>
    </submittedName>
</protein>
<dbReference type="AlphaFoldDB" id="A0A1T4X349"/>
<organism evidence="1 2">
    <name type="scientific">Desulfobaculum bizertense DSM 18034</name>
    <dbReference type="NCBI Taxonomy" id="1121442"/>
    <lineage>
        <taxon>Bacteria</taxon>
        <taxon>Pseudomonadati</taxon>
        <taxon>Thermodesulfobacteriota</taxon>
        <taxon>Desulfovibrionia</taxon>
        <taxon>Desulfovibrionales</taxon>
        <taxon>Desulfovibrionaceae</taxon>
        <taxon>Desulfobaculum</taxon>
    </lineage>
</organism>
<sequence length="70" mass="8147">MRFRTLFTLCLFLIFINLCGYELVTHIKASMARDIESVRYVRSLDAPSKDKKKPKVFNVDKILEHTDVNG</sequence>
<dbReference type="Proteomes" id="UP000189733">
    <property type="component" value="Unassembled WGS sequence"/>
</dbReference>
<accession>A0A1T4X349</accession>
<gene>
    <name evidence="1" type="ORF">SAMN02745702_02948</name>
</gene>
<keyword evidence="2" id="KW-1185">Reference proteome</keyword>
<reference evidence="1 2" key="1">
    <citation type="submission" date="2017-02" db="EMBL/GenBank/DDBJ databases">
        <authorList>
            <person name="Peterson S.W."/>
        </authorList>
    </citation>
    <scope>NUCLEOTIDE SEQUENCE [LARGE SCALE GENOMIC DNA]</scope>
    <source>
        <strain evidence="1 2">DSM 18034</strain>
    </source>
</reference>
<evidence type="ECO:0000313" key="1">
    <source>
        <dbReference type="EMBL" id="SKA84012.1"/>
    </source>
</evidence>